<dbReference type="PANTHER" id="PTHR43806:SF11">
    <property type="entry name" value="CEREVISIN-RELATED"/>
    <property type="match status" value="1"/>
</dbReference>
<dbReference type="GO" id="GO:0004252">
    <property type="term" value="F:serine-type endopeptidase activity"/>
    <property type="evidence" value="ECO:0007669"/>
    <property type="project" value="UniProtKB-UniRule"/>
</dbReference>
<dbReference type="EMBL" id="SPDV01000029">
    <property type="protein sequence ID" value="TFI57557.1"/>
    <property type="molecule type" value="Genomic_DNA"/>
</dbReference>
<evidence type="ECO:0000256" key="5">
    <source>
        <dbReference type="ARBA" id="ARBA00022825"/>
    </source>
</evidence>
<keyword evidence="3" id="KW-0732">Signal</keyword>
<sequence length="676" mass="70271">MKVAVVDTGINPTLPEFAGRIDPASQDVAASRGITDQQGHGSMVSGVIAANRDGLYMQGVAYEATILSLNVGDPAGCKPGNDCFLDSALPTAIDLARTNGAKIINMSFGDEEGMTPDIFGAIQRAVNAGIVIVMSAGNSGIADPNSFAVKNIQDHGASGLFIIAGAIDVGGNISSFSNRAGSGVGAQYYLAALGRGNATVNQFGQHVTPNGTSFSAPTIVGAAALVAGAFPNLTGAQIVDLLLKTADDAGVPGTDAIFGRGILNIGRAFQPQGTTTLAGTGMAVSITDNGITSGPMGDASAKPGDGAVILDGYSRAYALDLARTLRRMPQEQPLREAIGGRGTYRTAAAAAGPISVTLTVRNDLAGAPTVGIAQTLLDPDDRRRARAIAGTVISRLTPKTTAAFGFSHSGRTLQQQLAGAWEAGFLVARDPMSRAGFHPDANASIGVRQDLGPVALTVTGERGKAYNPGFRPTVELPGYALGTVTLDRRLGRARLSLGASRLTEEATLLGARFSPAFSIGGTTTAFVDGAASLDLGRGWSAFASYRRGWTSVPGQGALVRDGRLQTDAFAVDLARRGMFAPGDSLSFRLMQPLRVARGGFALDLPVTYDYSTGTARTARRFFNLAPTGREIDYELAYGVRLGGGWLDLNAFLRREPGHIETMQDDFGAALRFRLTR</sequence>
<dbReference type="InterPro" id="IPR015500">
    <property type="entry name" value="Peptidase_S8_subtilisin-rel"/>
</dbReference>
<dbReference type="SUPFAM" id="SSF52743">
    <property type="entry name" value="Subtilisin-like"/>
    <property type="match status" value="1"/>
</dbReference>
<evidence type="ECO:0000259" key="7">
    <source>
        <dbReference type="Pfam" id="PF00082"/>
    </source>
</evidence>
<protein>
    <submittedName>
        <fullName evidence="8">Peptidase S8</fullName>
    </submittedName>
</protein>
<reference evidence="8 9" key="1">
    <citation type="submission" date="2019-03" db="EMBL/GenBank/DDBJ databases">
        <title>Genome sequence of Sphingomonas sp. 17J27-24.</title>
        <authorList>
            <person name="Kim M."/>
            <person name="Maeng S."/>
            <person name="Sathiyaraj S."/>
        </authorList>
    </citation>
    <scope>NUCLEOTIDE SEQUENCE [LARGE SCALE GENOMIC DNA]</scope>
    <source>
        <strain evidence="8 9">17J27-24</strain>
    </source>
</reference>
<dbReference type="GO" id="GO:0006508">
    <property type="term" value="P:proteolysis"/>
    <property type="evidence" value="ECO:0007669"/>
    <property type="project" value="UniProtKB-KW"/>
</dbReference>
<keyword evidence="2 6" id="KW-0645">Protease</keyword>
<comment type="similarity">
    <text evidence="1 6">Belongs to the peptidase S8 family.</text>
</comment>
<dbReference type="PANTHER" id="PTHR43806">
    <property type="entry name" value="PEPTIDASE S8"/>
    <property type="match status" value="1"/>
</dbReference>
<dbReference type="CDD" id="cd04848">
    <property type="entry name" value="Peptidases_S8_Autotransporter_serine_protease_like"/>
    <property type="match status" value="1"/>
</dbReference>
<feature type="active site" description="Charge relay system" evidence="6">
    <location>
        <position position="40"/>
    </location>
</feature>
<evidence type="ECO:0000256" key="3">
    <source>
        <dbReference type="ARBA" id="ARBA00022729"/>
    </source>
</evidence>
<keyword evidence="4 6" id="KW-0378">Hydrolase</keyword>
<evidence type="ECO:0000313" key="8">
    <source>
        <dbReference type="EMBL" id="TFI57557.1"/>
    </source>
</evidence>
<dbReference type="AlphaFoldDB" id="A0A4Y8ZQ13"/>
<keyword evidence="5 6" id="KW-0720">Serine protease</keyword>
<dbReference type="InterPro" id="IPR050131">
    <property type="entry name" value="Peptidase_S8_subtilisin-like"/>
</dbReference>
<dbReference type="PRINTS" id="PR00723">
    <property type="entry name" value="SUBTILISIN"/>
</dbReference>
<comment type="caution">
    <text evidence="8">The sequence shown here is derived from an EMBL/GenBank/DDBJ whole genome shotgun (WGS) entry which is preliminary data.</text>
</comment>
<evidence type="ECO:0000256" key="6">
    <source>
        <dbReference type="PROSITE-ProRule" id="PRU01240"/>
    </source>
</evidence>
<feature type="active site" description="Charge relay system" evidence="6">
    <location>
        <position position="7"/>
    </location>
</feature>
<dbReference type="PROSITE" id="PS51892">
    <property type="entry name" value="SUBTILASE"/>
    <property type="match status" value="1"/>
</dbReference>
<dbReference type="InterPro" id="IPR023828">
    <property type="entry name" value="Peptidase_S8_Ser-AS"/>
</dbReference>
<keyword evidence="9" id="KW-1185">Reference proteome</keyword>
<dbReference type="InterPro" id="IPR036852">
    <property type="entry name" value="Peptidase_S8/S53_dom_sf"/>
</dbReference>
<dbReference type="Pfam" id="PF00082">
    <property type="entry name" value="Peptidase_S8"/>
    <property type="match status" value="1"/>
</dbReference>
<evidence type="ECO:0000256" key="2">
    <source>
        <dbReference type="ARBA" id="ARBA00022670"/>
    </source>
</evidence>
<dbReference type="Gene3D" id="3.40.50.200">
    <property type="entry name" value="Peptidase S8/S53 domain"/>
    <property type="match status" value="1"/>
</dbReference>
<proteinExistence type="inferred from homology"/>
<evidence type="ECO:0000313" key="9">
    <source>
        <dbReference type="Proteomes" id="UP000298213"/>
    </source>
</evidence>
<dbReference type="InterPro" id="IPR034061">
    <property type="entry name" value="Peptidases_S8_Autotransporter"/>
</dbReference>
<dbReference type="PROSITE" id="PS00137">
    <property type="entry name" value="SUBTILASE_HIS"/>
    <property type="match status" value="1"/>
</dbReference>
<dbReference type="PROSITE" id="PS00138">
    <property type="entry name" value="SUBTILASE_SER"/>
    <property type="match status" value="1"/>
</dbReference>
<organism evidence="8 9">
    <name type="scientific">Sphingomonas parva</name>
    <dbReference type="NCBI Taxonomy" id="2555898"/>
    <lineage>
        <taxon>Bacteria</taxon>
        <taxon>Pseudomonadati</taxon>
        <taxon>Pseudomonadota</taxon>
        <taxon>Alphaproteobacteria</taxon>
        <taxon>Sphingomonadales</taxon>
        <taxon>Sphingomonadaceae</taxon>
        <taxon>Sphingomonas</taxon>
    </lineage>
</organism>
<accession>A0A4Y8ZQ13</accession>
<dbReference type="OrthoDB" id="5405281at2"/>
<gene>
    <name evidence="8" type="ORF">E2493_14390</name>
</gene>
<dbReference type="InterPro" id="IPR022398">
    <property type="entry name" value="Peptidase_S8_His-AS"/>
</dbReference>
<evidence type="ECO:0000256" key="1">
    <source>
        <dbReference type="ARBA" id="ARBA00011073"/>
    </source>
</evidence>
<evidence type="ECO:0000256" key="4">
    <source>
        <dbReference type="ARBA" id="ARBA00022801"/>
    </source>
</evidence>
<feature type="active site" description="Charge relay system" evidence="6">
    <location>
        <position position="213"/>
    </location>
</feature>
<dbReference type="InterPro" id="IPR000209">
    <property type="entry name" value="Peptidase_S8/S53_dom"/>
</dbReference>
<name>A0A4Y8ZQ13_9SPHN</name>
<dbReference type="Proteomes" id="UP000298213">
    <property type="component" value="Unassembled WGS sequence"/>
</dbReference>
<feature type="domain" description="Peptidase S8/S53" evidence="7">
    <location>
        <begin position="2"/>
        <end position="261"/>
    </location>
</feature>